<keyword evidence="2" id="KW-1185">Reference proteome</keyword>
<gene>
    <name evidence="1" type="ORF">J2Z79_000473</name>
</gene>
<evidence type="ECO:0000313" key="2">
    <source>
        <dbReference type="Proteomes" id="UP001519289"/>
    </source>
</evidence>
<organism evidence="1 2">
    <name type="scientific">Symbiobacterium terraclitae</name>
    <dbReference type="NCBI Taxonomy" id="557451"/>
    <lineage>
        <taxon>Bacteria</taxon>
        <taxon>Bacillati</taxon>
        <taxon>Bacillota</taxon>
        <taxon>Clostridia</taxon>
        <taxon>Eubacteriales</taxon>
        <taxon>Symbiobacteriaceae</taxon>
        <taxon>Symbiobacterium</taxon>
    </lineage>
</organism>
<comment type="caution">
    <text evidence="1">The sequence shown here is derived from an EMBL/GenBank/DDBJ whole genome shotgun (WGS) entry which is preliminary data.</text>
</comment>
<accession>A0ABS4JNI8</accession>
<dbReference type="EMBL" id="JAGGLG010000002">
    <property type="protein sequence ID" value="MBP2017099.1"/>
    <property type="molecule type" value="Genomic_DNA"/>
</dbReference>
<dbReference type="Proteomes" id="UP001519289">
    <property type="component" value="Unassembled WGS sequence"/>
</dbReference>
<sequence>MLRRAREMYRPSFLLLRARPGDDGSRPLAAPFASPDITVGPDGRPQAVVWNLGFREVTATTEFYAVPAGLPVASETARLLGVGNPAIIGPGQSVRVRCNQAWVRGHADVLLVAAFHPELDPVVRPFEPQADRHVGQMNYPWVGTFAGLLAERPVRVEIRPAPQGLYRLKLFEDGSRLPRCDRVMKPNGHRFHWLEVEGEARLLFDLAVVDNNRLALGVGPRGGLPESGLLARVVA</sequence>
<proteinExistence type="predicted"/>
<reference evidence="1 2" key="1">
    <citation type="submission" date="2021-03" db="EMBL/GenBank/DDBJ databases">
        <title>Genomic Encyclopedia of Type Strains, Phase IV (KMG-IV): sequencing the most valuable type-strain genomes for metagenomic binning, comparative biology and taxonomic classification.</title>
        <authorList>
            <person name="Goeker M."/>
        </authorList>
    </citation>
    <scope>NUCLEOTIDE SEQUENCE [LARGE SCALE GENOMIC DNA]</scope>
    <source>
        <strain evidence="1 2">DSM 27138</strain>
    </source>
</reference>
<protein>
    <submittedName>
        <fullName evidence="1">Uncharacterized protein</fullName>
    </submittedName>
</protein>
<name>A0ABS4JNI8_9FIRM</name>
<dbReference type="RefSeq" id="WP_209465248.1">
    <property type="nucleotide sequence ID" value="NZ_JAGGLG010000002.1"/>
</dbReference>
<evidence type="ECO:0000313" key="1">
    <source>
        <dbReference type="EMBL" id="MBP2017099.1"/>
    </source>
</evidence>